<gene>
    <name evidence="2" type="ORF">O9H85_22920</name>
</gene>
<organism evidence="2 3">
    <name type="scientific">Paenibacillus gyeongsangnamensis</name>
    <dbReference type="NCBI Taxonomy" id="3388067"/>
    <lineage>
        <taxon>Bacteria</taxon>
        <taxon>Bacillati</taxon>
        <taxon>Bacillota</taxon>
        <taxon>Bacilli</taxon>
        <taxon>Bacillales</taxon>
        <taxon>Paenibacillaceae</taxon>
        <taxon>Paenibacillus</taxon>
    </lineage>
</organism>
<proteinExistence type="predicted"/>
<comment type="caution">
    <text evidence="2">The sequence shown here is derived from an EMBL/GenBank/DDBJ whole genome shotgun (WGS) entry which is preliminary data.</text>
</comment>
<dbReference type="EMBL" id="JAQAGZ010000016">
    <property type="protein sequence ID" value="MCZ8515217.1"/>
    <property type="molecule type" value="Genomic_DNA"/>
</dbReference>
<dbReference type="Pfam" id="PF12867">
    <property type="entry name" value="DinB_2"/>
    <property type="match status" value="1"/>
</dbReference>
<evidence type="ECO:0000313" key="2">
    <source>
        <dbReference type="EMBL" id="MCZ8515217.1"/>
    </source>
</evidence>
<dbReference type="Gene3D" id="1.20.120.450">
    <property type="entry name" value="dinb family like domain"/>
    <property type="match status" value="1"/>
</dbReference>
<name>A0ABT4QEB7_9BACL</name>
<sequence length="166" mass="19438">MQYAEIIDLYKTDLKRYSLEQLRHISEKGVWSIAQMYDHMILTALDYLDQVQRCASASEEQHESKTEAGEDVFNNHSFPPIKIKLPDGPANNPSNAGTIDDLMRGLDFVLERMSQWEGKVRTINPNYKVRHDGFGWLNAKEWFEMVGMHFRHHLRQKAELNQRIGY</sequence>
<dbReference type="Proteomes" id="UP001527882">
    <property type="component" value="Unassembled WGS sequence"/>
</dbReference>
<keyword evidence="3" id="KW-1185">Reference proteome</keyword>
<evidence type="ECO:0000313" key="3">
    <source>
        <dbReference type="Proteomes" id="UP001527882"/>
    </source>
</evidence>
<feature type="domain" description="DinB-like" evidence="1">
    <location>
        <begin position="14"/>
        <end position="156"/>
    </location>
</feature>
<dbReference type="InterPro" id="IPR034660">
    <property type="entry name" value="DinB/YfiT-like"/>
</dbReference>
<accession>A0ABT4QEB7</accession>
<dbReference type="RefSeq" id="WP_269883750.1">
    <property type="nucleotide sequence ID" value="NZ_JAQAGZ010000016.1"/>
</dbReference>
<protein>
    <submittedName>
        <fullName evidence="2">DinB family protein</fullName>
    </submittedName>
</protein>
<dbReference type="SUPFAM" id="SSF109854">
    <property type="entry name" value="DinB/YfiT-like putative metalloenzymes"/>
    <property type="match status" value="1"/>
</dbReference>
<reference evidence="2 3" key="1">
    <citation type="submission" date="2022-12" db="EMBL/GenBank/DDBJ databases">
        <title>Draft genome sequence of Paenibacillus sp. dW9.</title>
        <authorList>
            <person name="Choi E.-W."/>
            <person name="Kim D.-U."/>
        </authorList>
    </citation>
    <scope>NUCLEOTIDE SEQUENCE [LARGE SCALE GENOMIC DNA]</scope>
    <source>
        <strain evidence="3">dW9</strain>
    </source>
</reference>
<evidence type="ECO:0000259" key="1">
    <source>
        <dbReference type="Pfam" id="PF12867"/>
    </source>
</evidence>
<dbReference type="InterPro" id="IPR024775">
    <property type="entry name" value="DinB-like"/>
</dbReference>